<comment type="similarity">
    <text evidence="7">Belongs to the peptidase S1 family. CLIP subfamily.</text>
</comment>
<keyword evidence="12" id="KW-1185">Reference proteome</keyword>
<evidence type="ECO:0000256" key="3">
    <source>
        <dbReference type="ARBA" id="ARBA00022837"/>
    </source>
</evidence>
<reference evidence="11 12" key="1">
    <citation type="submission" date="2015-08" db="EMBL/GenBank/DDBJ databases">
        <title>Ancestral chromatin configuration constrains chromatin evolution on differentiating sex chromosomes in Drosophila.</title>
        <authorList>
            <person name="Zhou Q."/>
            <person name="Bachtrog D."/>
        </authorList>
    </citation>
    <scope>NUCLEOTIDE SEQUENCE [LARGE SCALE GENOMIC DNA]</scope>
    <source>
        <tissue evidence="11">Whole larvae</tissue>
    </source>
</reference>
<dbReference type="SMART" id="SM00020">
    <property type="entry name" value="Tryp_SPc"/>
    <property type="match status" value="1"/>
</dbReference>
<proteinExistence type="inferred from homology"/>
<keyword evidence="1" id="KW-0479">Metal-binding</keyword>
<evidence type="ECO:0000256" key="2">
    <source>
        <dbReference type="ARBA" id="ARBA00022729"/>
    </source>
</evidence>
<keyword evidence="3" id="KW-0106">Calcium</keyword>
<sequence>MPNQLLLLLLLLLLPLIGAQQTLTRQQTANLATTHYGNCFTADYGAGRCVYRNDCDFYDVDLLDASSKRQCYSQQRPELVCCPREQNALPALAARISNKTAPAVAKLSVASVGAGAAPKPLGQADALPQHPHCGTSFAFKVYGGNDTGLLEFPWTTLLEYTRQSNQRKEHACGATFIAQRWLLTAAHCVHEHFLGADRLLTGARLGEWNQSSDPDCITLWNGKRECAPPHIQAQIERALMHPEFELGNLTHDIALLRLKQAVDWRQLQHVEPVCLPPVRGSAADQLAGSAVDVSGWGLNENSTSSVIKQKAMLYVLPQSKCRSDYEQQGYALTEGQLCASGGINVDSCSGDSGGPLTVEAYTPQRDRFVYLAGIVSYGKKRCGRTDFPGVYTRVSSYMDWIEQTIRDNSDS</sequence>
<evidence type="ECO:0000259" key="10">
    <source>
        <dbReference type="PROSITE" id="PS50240"/>
    </source>
</evidence>
<feature type="domain" description="Peptidase S1" evidence="10">
    <location>
        <begin position="141"/>
        <end position="406"/>
    </location>
</feature>
<dbReference type="GO" id="GO:0004252">
    <property type="term" value="F:serine-type endopeptidase activity"/>
    <property type="evidence" value="ECO:0007669"/>
    <property type="project" value="InterPro"/>
</dbReference>
<evidence type="ECO:0000256" key="4">
    <source>
        <dbReference type="ARBA" id="ARBA00023145"/>
    </source>
</evidence>
<dbReference type="GO" id="GO:0006508">
    <property type="term" value="P:proteolysis"/>
    <property type="evidence" value="ECO:0007669"/>
    <property type="project" value="UniProtKB-KW"/>
</dbReference>
<dbReference type="InterPro" id="IPR043504">
    <property type="entry name" value="Peptidase_S1_PA_chymotrypsin"/>
</dbReference>
<protein>
    <submittedName>
        <fullName evidence="11">Ser7</fullName>
    </submittedName>
</protein>
<dbReference type="InterPro" id="IPR009003">
    <property type="entry name" value="Peptidase_S1_PA"/>
</dbReference>
<dbReference type="InterPro" id="IPR001314">
    <property type="entry name" value="Peptidase_S1A"/>
</dbReference>
<dbReference type="SMART" id="SM00680">
    <property type="entry name" value="CLIP"/>
    <property type="match status" value="1"/>
</dbReference>
<evidence type="ECO:0000256" key="8">
    <source>
        <dbReference type="RuleBase" id="RU363034"/>
    </source>
</evidence>
<dbReference type="InterPro" id="IPR018114">
    <property type="entry name" value="TRYPSIN_HIS"/>
</dbReference>
<evidence type="ECO:0000256" key="7">
    <source>
        <dbReference type="ARBA" id="ARBA00024195"/>
    </source>
</evidence>
<dbReference type="PANTHER" id="PTHR24258:SF144">
    <property type="entry name" value="GH14088P"/>
    <property type="match status" value="1"/>
</dbReference>
<dbReference type="SUPFAM" id="SSF50494">
    <property type="entry name" value="Trypsin-like serine proteases"/>
    <property type="match status" value="1"/>
</dbReference>
<keyword evidence="2 9" id="KW-0732">Signal</keyword>
<dbReference type="PROSITE" id="PS00134">
    <property type="entry name" value="TRYPSIN_HIS"/>
    <property type="match status" value="1"/>
</dbReference>
<dbReference type="GO" id="GO:0046872">
    <property type="term" value="F:metal ion binding"/>
    <property type="evidence" value="ECO:0007669"/>
    <property type="project" value="UniProtKB-KW"/>
</dbReference>
<evidence type="ECO:0000256" key="6">
    <source>
        <dbReference type="ARBA" id="ARBA00023180"/>
    </source>
</evidence>
<accession>A0A0M5J0T4</accession>
<dbReference type="EMBL" id="CP012528">
    <property type="protein sequence ID" value="ALC48331.1"/>
    <property type="molecule type" value="Genomic_DNA"/>
</dbReference>
<name>A0A0M5J0T4_DROBS</name>
<keyword evidence="8" id="KW-0645">Protease</keyword>
<dbReference type="InterPro" id="IPR001254">
    <property type="entry name" value="Trypsin_dom"/>
</dbReference>
<dbReference type="PRINTS" id="PR00722">
    <property type="entry name" value="CHYMOTRYPSIN"/>
</dbReference>
<dbReference type="Pfam" id="PF00089">
    <property type="entry name" value="Trypsin"/>
    <property type="match status" value="1"/>
</dbReference>
<keyword evidence="8" id="KW-0720">Serine protease</keyword>
<feature type="signal peptide" evidence="9">
    <location>
        <begin position="1"/>
        <end position="19"/>
    </location>
</feature>
<dbReference type="InterPro" id="IPR022700">
    <property type="entry name" value="CLIP"/>
</dbReference>
<evidence type="ECO:0000313" key="11">
    <source>
        <dbReference type="EMBL" id="ALC48331.1"/>
    </source>
</evidence>
<keyword evidence="4" id="KW-0865">Zymogen</keyword>
<dbReference type="FunFam" id="2.40.10.10:FF:000028">
    <property type="entry name" value="Serine protease easter"/>
    <property type="match status" value="1"/>
</dbReference>
<evidence type="ECO:0000256" key="1">
    <source>
        <dbReference type="ARBA" id="ARBA00022723"/>
    </source>
</evidence>
<dbReference type="AlphaFoldDB" id="A0A0M5J0T4"/>
<dbReference type="Proteomes" id="UP000494163">
    <property type="component" value="Chromosome X"/>
</dbReference>
<organism evidence="11 12">
    <name type="scientific">Drosophila busckii</name>
    <name type="common">Fruit fly</name>
    <dbReference type="NCBI Taxonomy" id="30019"/>
    <lineage>
        <taxon>Eukaryota</taxon>
        <taxon>Metazoa</taxon>
        <taxon>Ecdysozoa</taxon>
        <taxon>Arthropoda</taxon>
        <taxon>Hexapoda</taxon>
        <taxon>Insecta</taxon>
        <taxon>Pterygota</taxon>
        <taxon>Neoptera</taxon>
        <taxon>Endopterygota</taxon>
        <taxon>Diptera</taxon>
        <taxon>Brachycera</taxon>
        <taxon>Muscomorpha</taxon>
        <taxon>Ephydroidea</taxon>
        <taxon>Drosophilidae</taxon>
        <taxon>Drosophila</taxon>
    </lineage>
</organism>
<dbReference type="PROSITE" id="PS00135">
    <property type="entry name" value="TRYPSIN_SER"/>
    <property type="match status" value="1"/>
</dbReference>
<gene>
    <name evidence="11" type="ORF">Dbus_chrXg187</name>
</gene>
<dbReference type="Gene3D" id="2.40.10.10">
    <property type="entry name" value="Trypsin-like serine proteases"/>
    <property type="match status" value="2"/>
</dbReference>
<evidence type="ECO:0000313" key="12">
    <source>
        <dbReference type="Proteomes" id="UP000494163"/>
    </source>
</evidence>
<dbReference type="OMA" id="CCPRETN"/>
<dbReference type="InterPro" id="IPR033116">
    <property type="entry name" value="TRYPSIN_SER"/>
</dbReference>
<dbReference type="CDD" id="cd00190">
    <property type="entry name" value="Tryp_SPc"/>
    <property type="match status" value="1"/>
</dbReference>
<dbReference type="PROSITE" id="PS50240">
    <property type="entry name" value="TRYPSIN_DOM"/>
    <property type="match status" value="1"/>
</dbReference>
<keyword evidence="8" id="KW-0378">Hydrolase</keyword>
<keyword evidence="5" id="KW-1015">Disulfide bond</keyword>
<dbReference type="OrthoDB" id="8250810at2759"/>
<keyword evidence="6" id="KW-0325">Glycoprotein</keyword>
<dbReference type="STRING" id="30019.A0A0M5J0T4"/>
<evidence type="ECO:0000256" key="9">
    <source>
        <dbReference type="SAM" id="SignalP"/>
    </source>
</evidence>
<feature type="chain" id="PRO_5005803780" evidence="9">
    <location>
        <begin position="20"/>
        <end position="411"/>
    </location>
</feature>
<dbReference type="PANTHER" id="PTHR24258">
    <property type="entry name" value="SERINE PROTEASE-RELATED"/>
    <property type="match status" value="1"/>
</dbReference>
<evidence type="ECO:0000256" key="5">
    <source>
        <dbReference type="ARBA" id="ARBA00023157"/>
    </source>
</evidence>